<proteinExistence type="predicted"/>
<reference evidence="1 2" key="2">
    <citation type="submission" date="2023-11" db="EMBL/GenBank/DDBJ databases">
        <authorList>
            <person name="Lara A.C."/>
            <person name="Chronakova A."/>
        </authorList>
    </citation>
    <scope>NUCLEOTIDE SEQUENCE [LARGE SCALE GENOMIC DNA]</scope>
    <source>
        <strain evidence="1 2">BCCO 10_0061</strain>
    </source>
</reference>
<comment type="caution">
    <text evidence="1">The sequence shown here is derived from an EMBL/GenBank/DDBJ whole genome shotgun (WGS) entry which is preliminary data.</text>
</comment>
<evidence type="ECO:0000313" key="1">
    <source>
        <dbReference type="EMBL" id="MDX8147633.1"/>
    </source>
</evidence>
<dbReference type="Proteomes" id="UP001285352">
    <property type="component" value="Unassembled WGS sequence"/>
</dbReference>
<dbReference type="EMBL" id="JAXAVU010000014">
    <property type="protein sequence ID" value="MDX8147633.1"/>
    <property type="molecule type" value="Genomic_DNA"/>
</dbReference>
<sequence>MITAEPALAREGCFLGMVCGEVSNYTGHTMSYTDSLFEGTKHRCDVWNSEKGNRWRWADKVKCNQHDLAEGQRGGPLTGLDVDAFTFNAHSYEVKFHGDSWRPVKQGAWTRIGSAQMVSCTSSRTIRCNIYDRW</sequence>
<reference evidence="1 2" key="1">
    <citation type="submission" date="2023-11" db="EMBL/GenBank/DDBJ databases">
        <title>Lentzea sokolovensis, sp. nov., Lentzea kristufkii, sp. nov., and Lentzea miocenensis, sp. nov., rare actinobacteria from Sokolov Coal Basin, Miocene lacustrine sediment, Czech Republic.</title>
        <authorList>
            <person name="Lara A."/>
            <person name="Kotroba L."/>
            <person name="Nouioui I."/>
            <person name="Neumann-Schaal M."/>
            <person name="Mast Y."/>
            <person name="Chronakova A."/>
        </authorList>
    </citation>
    <scope>NUCLEOTIDE SEQUENCE [LARGE SCALE GENOMIC DNA]</scope>
    <source>
        <strain evidence="1 2">BCCO 10_0061</strain>
    </source>
</reference>
<gene>
    <name evidence="1" type="ORF">SK854_36365</name>
</gene>
<keyword evidence="2" id="KW-1185">Reference proteome</keyword>
<accession>A0ABU4V9J6</accession>
<protein>
    <submittedName>
        <fullName evidence="1">Uncharacterized protein</fullName>
    </submittedName>
</protein>
<name>A0ABU4V9J6_9PSEU</name>
<organism evidence="1 2">
    <name type="scientific">Lentzea sokolovensis</name>
    <dbReference type="NCBI Taxonomy" id="3095429"/>
    <lineage>
        <taxon>Bacteria</taxon>
        <taxon>Bacillati</taxon>
        <taxon>Actinomycetota</taxon>
        <taxon>Actinomycetes</taxon>
        <taxon>Pseudonocardiales</taxon>
        <taxon>Pseudonocardiaceae</taxon>
        <taxon>Lentzea</taxon>
    </lineage>
</organism>
<dbReference type="RefSeq" id="WP_319979679.1">
    <property type="nucleotide sequence ID" value="NZ_JAXAVU010000014.1"/>
</dbReference>
<evidence type="ECO:0000313" key="2">
    <source>
        <dbReference type="Proteomes" id="UP001285352"/>
    </source>
</evidence>